<evidence type="ECO:0000259" key="2">
    <source>
        <dbReference type="Pfam" id="PF00651"/>
    </source>
</evidence>
<dbReference type="Proteomes" id="UP001470230">
    <property type="component" value="Unassembled WGS sequence"/>
</dbReference>
<organism evidence="3 4">
    <name type="scientific">Tritrichomonas musculus</name>
    <dbReference type="NCBI Taxonomy" id="1915356"/>
    <lineage>
        <taxon>Eukaryota</taxon>
        <taxon>Metamonada</taxon>
        <taxon>Parabasalia</taxon>
        <taxon>Tritrichomonadida</taxon>
        <taxon>Tritrichomonadidae</taxon>
        <taxon>Tritrichomonas</taxon>
    </lineage>
</organism>
<evidence type="ECO:0000313" key="4">
    <source>
        <dbReference type="Proteomes" id="UP001470230"/>
    </source>
</evidence>
<dbReference type="InterPro" id="IPR011333">
    <property type="entry name" value="SKP1/BTB/POZ_sf"/>
</dbReference>
<comment type="caution">
    <text evidence="3">The sequence shown here is derived from an EMBL/GenBank/DDBJ whole genome shotgun (WGS) entry which is preliminary data.</text>
</comment>
<proteinExistence type="predicted"/>
<protein>
    <recommendedName>
        <fullName evidence="2">BTB domain-containing protein</fullName>
    </recommendedName>
</protein>
<accession>A0ABR2GXQ0</accession>
<feature type="domain" description="BTB" evidence="2">
    <location>
        <begin position="7"/>
        <end position="101"/>
    </location>
</feature>
<sequence length="350" mass="40685">MIDQPITVIYQNESFLVDPYLLSNSSRKFQELINSSQENIQNIHLKLLNNKFTPRNVDNFLKICQNQQTDVKNSELEEILLLAQIFGADQVFNTGLNFIHQTIDPNYIVPNQTPEDLSSLILENENVQSHFQNVNLNELEFDDSCDVVQTETKEDKSDPKDNNNNQSQPPKKKLHSVFYQITSDNPFMKCPRYYIKKDNQILYMAKIKNNEIFIGPGNNFHISENKIENTAHIVRDYQGYNIVNTDDQEFKIKYLKYGDKYSMNVSFSHKGTRLNWRPKQPKNSTSYNGEFHHQPILSKKNIILQNPRNHPTFILRKMDKKMFEAECHPGVNPIIVFSVALSQILGPICV</sequence>
<reference evidence="3 4" key="1">
    <citation type="submission" date="2024-04" db="EMBL/GenBank/DDBJ databases">
        <title>Tritrichomonas musculus Genome.</title>
        <authorList>
            <person name="Alves-Ferreira E."/>
            <person name="Grigg M."/>
            <person name="Lorenzi H."/>
            <person name="Galac M."/>
        </authorList>
    </citation>
    <scope>NUCLEOTIDE SEQUENCE [LARGE SCALE GENOMIC DNA]</scope>
    <source>
        <strain evidence="3 4">EAF2021</strain>
    </source>
</reference>
<dbReference type="Gene3D" id="3.30.710.10">
    <property type="entry name" value="Potassium Channel Kv1.1, Chain A"/>
    <property type="match status" value="1"/>
</dbReference>
<evidence type="ECO:0000256" key="1">
    <source>
        <dbReference type="SAM" id="MobiDB-lite"/>
    </source>
</evidence>
<dbReference type="Pfam" id="PF00651">
    <property type="entry name" value="BTB"/>
    <property type="match status" value="1"/>
</dbReference>
<keyword evidence="4" id="KW-1185">Reference proteome</keyword>
<evidence type="ECO:0000313" key="3">
    <source>
        <dbReference type="EMBL" id="KAK8838646.1"/>
    </source>
</evidence>
<dbReference type="InterPro" id="IPR000210">
    <property type="entry name" value="BTB/POZ_dom"/>
</dbReference>
<feature type="region of interest" description="Disordered" evidence="1">
    <location>
        <begin position="148"/>
        <end position="174"/>
    </location>
</feature>
<dbReference type="EMBL" id="JAPFFF010000054">
    <property type="protein sequence ID" value="KAK8838646.1"/>
    <property type="molecule type" value="Genomic_DNA"/>
</dbReference>
<feature type="compositionally biased region" description="Basic and acidic residues" evidence="1">
    <location>
        <begin position="151"/>
        <end position="161"/>
    </location>
</feature>
<name>A0ABR2GXQ0_9EUKA</name>
<gene>
    <name evidence="3" type="ORF">M9Y10_032682</name>
</gene>